<keyword evidence="3" id="KW-0808">Transferase</keyword>
<dbReference type="PANTHER" id="PTHR43685">
    <property type="entry name" value="GLYCOSYLTRANSFERASE"/>
    <property type="match status" value="1"/>
</dbReference>
<name>C8N7C5_CARH6</name>
<evidence type="ECO:0000313" key="3">
    <source>
        <dbReference type="EMBL" id="EEV89501.1"/>
    </source>
</evidence>
<dbReference type="InterPro" id="IPR050834">
    <property type="entry name" value="Glycosyltransf_2"/>
</dbReference>
<dbReference type="EC" id="2.4.-.-" evidence="3"/>
<dbReference type="PANTHER" id="PTHR43685:SF2">
    <property type="entry name" value="GLYCOSYLTRANSFERASE 2-LIKE DOMAIN-CONTAINING PROTEIN"/>
    <property type="match status" value="1"/>
</dbReference>
<comment type="caution">
    <text evidence="3">The sequence shown here is derived from an EMBL/GenBank/DDBJ whole genome shotgun (WGS) entry which is preliminary data.</text>
</comment>
<keyword evidence="4" id="KW-1185">Reference proteome</keyword>
<dbReference type="Proteomes" id="UP000004870">
    <property type="component" value="Unassembled WGS sequence"/>
</dbReference>
<dbReference type="InterPro" id="IPR029044">
    <property type="entry name" value="Nucleotide-diphossugar_trans"/>
</dbReference>
<organism evidence="3 4">
    <name type="scientific">Cardiobacterium hominis (strain ATCC 15826 / DSM 8339 / NCTC 10426 / 6573)</name>
    <dbReference type="NCBI Taxonomy" id="638300"/>
    <lineage>
        <taxon>Bacteria</taxon>
        <taxon>Pseudomonadati</taxon>
        <taxon>Pseudomonadota</taxon>
        <taxon>Gammaproteobacteria</taxon>
        <taxon>Cardiobacteriales</taxon>
        <taxon>Cardiobacteriaceae</taxon>
        <taxon>Cardiobacterium</taxon>
    </lineage>
</organism>
<reference evidence="3 4" key="1">
    <citation type="submission" date="2009-08" db="EMBL/GenBank/DDBJ databases">
        <authorList>
            <person name="Qin X."/>
            <person name="Bachman B."/>
            <person name="Battles P."/>
            <person name="Bell A."/>
            <person name="Bess C."/>
            <person name="Bickham C."/>
            <person name="Chaboub L."/>
            <person name="Chen D."/>
            <person name="Coyle M."/>
            <person name="Deiros D.R."/>
            <person name="Dinh H."/>
            <person name="Forbes L."/>
            <person name="Fowler G."/>
            <person name="Francisco L."/>
            <person name="Fu Q."/>
            <person name="Gubbala S."/>
            <person name="Hale W."/>
            <person name="Han Y."/>
            <person name="Hemphill L."/>
            <person name="Highlander S.K."/>
            <person name="Hirani K."/>
            <person name="Hogues M."/>
            <person name="Jackson L."/>
            <person name="Jakkamsetti A."/>
            <person name="Javaid M."/>
            <person name="Jiang H."/>
            <person name="Korchina V."/>
            <person name="Kovar C."/>
            <person name="Lara F."/>
            <person name="Lee S."/>
            <person name="Mata R."/>
            <person name="Mathew T."/>
            <person name="Moen C."/>
            <person name="Morales K."/>
            <person name="Munidasa M."/>
            <person name="Nazareth L."/>
            <person name="Ngo R."/>
            <person name="Nguyen L."/>
            <person name="Okwuonu G."/>
            <person name="Ongeri F."/>
            <person name="Patil S."/>
            <person name="Petrosino J."/>
            <person name="Pham C."/>
            <person name="Pham P."/>
            <person name="Pu L.-L."/>
            <person name="Puazo M."/>
            <person name="Raj R."/>
            <person name="Reid J."/>
            <person name="Rouhana J."/>
            <person name="Saada N."/>
            <person name="Shang Y."/>
            <person name="Simmons D."/>
            <person name="Thornton R."/>
            <person name="Warren J."/>
            <person name="Weissenberger G."/>
            <person name="Zhang J."/>
            <person name="Zhang L."/>
            <person name="Zhou C."/>
            <person name="Zhu D."/>
            <person name="Muzny D."/>
            <person name="Worley K."/>
            <person name="Gibbs R."/>
        </authorList>
    </citation>
    <scope>NUCLEOTIDE SEQUENCE [LARGE SCALE GENOMIC DNA]</scope>
    <source>
        <strain evidence="4">ATCC 15826 / DSM 8339 / NCTC 10426 / 6573</strain>
    </source>
</reference>
<dbReference type="Pfam" id="PF00535">
    <property type="entry name" value="Glycos_transf_2"/>
    <property type="match status" value="1"/>
</dbReference>
<feature type="coiled-coil region" evidence="1">
    <location>
        <begin position="298"/>
        <end position="360"/>
    </location>
</feature>
<dbReference type="RefSeq" id="WP_004139527.1">
    <property type="nucleotide sequence ID" value="NZ_GG694025.1"/>
</dbReference>
<feature type="domain" description="Glycosyltransferase 2-like" evidence="2">
    <location>
        <begin position="6"/>
        <end position="140"/>
    </location>
</feature>
<dbReference type="GO" id="GO:0016757">
    <property type="term" value="F:glycosyltransferase activity"/>
    <property type="evidence" value="ECO:0007669"/>
    <property type="project" value="UniProtKB-KW"/>
</dbReference>
<accession>C8N7C5</accession>
<dbReference type="InterPro" id="IPR001173">
    <property type="entry name" value="Glyco_trans_2-like"/>
</dbReference>
<dbReference type="STRING" id="2718.CHUV0807_0391"/>
<dbReference type="SUPFAM" id="SSF53448">
    <property type="entry name" value="Nucleotide-diphospho-sugar transferases"/>
    <property type="match status" value="1"/>
</dbReference>
<keyword evidence="3" id="KW-0328">Glycosyltransferase</keyword>
<dbReference type="HOGENOM" id="CLU_071580_0_0_6"/>
<evidence type="ECO:0000313" key="4">
    <source>
        <dbReference type="Proteomes" id="UP000004870"/>
    </source>
</evidence>
<sequence>MAKVAIIIRSKDRLPFLARALADIAAQTFTDWQALVINDGGDAAGVDALLAAQPPALQEKIAVLHLSQNLGRSGSAQKGLDASDGEYFALHDDDDTWHPAFLARTTAWLEAHPEAAAVAVRTEILHEEADGHGGWRECGREPISPEIHDLSLLELLVVNKAVPIGCLYRRADIRAVGGYNAQLPVVEDWDLHLRLTLQKPFGLIEGEALAYWHHRRGVGGDWGNSMHDLANDHWLYDRRLRDTAMRESLQQAPQLLGLALQSGLHMRNIHEHVARLHTHLEDTRGEMRHLLHENLRKQDALQEQLRHLTHELSQEREATAQARAAARDAQERLLAWTAQMEQANHQAQQERAELLSFIRRIKRLRFWKR</sequence>
<dbReference type="CDD" id="cd00761">
    <property type="entry name" value="Glyco_tranf_GTA_type"/>
    <property type="match status" value="1"/>
</dbReference>
<dbReference type="GeneID" id="84789424"/>
<dbReference type="Gene3D" id="3.90.550.10">
    <property type="entry name" value="Spore Coat Polysaccharide Biosynthesis Protein SpsA, Chain A"/>
    <property type="match status" value="1"/>
</dbReference>
<dbReference type="AlphaFoldDB" id="C8N7C5"/>
<proteinExistence type="predicted"/>
<evidence type="ECO:0000256" key="1">
    <source>
        <dbReference type="SAM" id="Coils"/>
    </source>
</evidence>
<keyword evidence="1" id="KW-0175">Coiled coil</keyword>
<dbReference type="EMBL" id="ACKY01000019">
    <property type="protein sequence ID" value="EEV89501.1"/>
    <property type="molecule type" value="Genomic_DNA"/>
</dbReference>
<dbReference type="OrthoDB" id="9801954at2"/>
<gene>
    <name evidence="3" type="ORF">HMPREF0198_0402</name>
</gene>
<evidence type="ECO:0000259" key="2">
    <source>
        <dbReference type="Pfam" id="PF00535"/>
    </source>
</evidence>
<protein>
    <submittedName>
        <fullName evidence="3">Glycosyltransferase, group 2 family protein</fullName>
        <ecNumber evidence="3">2.4.-.-</ecNumber>
    </submittedName>
</protein>